<dbReference type="EMBL" id="JAGGOB010000008">
    <property type="protein sequence ID" value="MBT2327929.1"/>
    <property type="molecule type" value="Genomic_DNA"/>
</dbReference>
<evidence type="ECO:0008006" key="4">
    <source>
        <dbReference type="Google" id="ProtNLM"/>
    </source>
</evidence>
<dbReference type="RefSeq" id="WP_214917408.1">
    <property type="nucleotide sequence ID" value="NZ_JAGGNX010000019.1"/>
</dbReference>
<protein>
    <recommendedName>
        <fullName evidence="4">Porin</fullName>
    </recommendedName>
</protein>
<dbReference type="SUPFAM" id="SSF56935">
    <property type="entry name" value="Porins"/>
    <property type="match status" value="1"/>
</dbReference>
<name>A0A944DGF1_PSEFL</name>
<gene>
    <name evidence="2" type="ORF">J7E47_04270</name>
</gene>
<reference evidence="2" key="1">
    <citation type="submission" date="2021-03" db="EMBL/GenBank/DDBJ databases">
        <title>Genomic analysis provides insights into the functional capacity of soil bacteria communities inhabiting an altitudinal gradient in the Atacama Desert.</title>
        <authorList>
            <person name="Gonzalez M."/>
            <person name="Maldonado J."/>
            <person name="Maza F."/>
            <person name="Hodar C."/>
            <person name="Cortes M."/>
            <person name="Palma R."/>
            <person name="Andreani C."/>
            <person name="Gaete A."/>
            <person name="Vasquez-Dean J."/>
            <person name="Acuna V."/>
            <person name="Aguado M."/>
            <person name="Mandakovic D."/>
            <person name="Latorre M."/>
            <person name="Orellana A."/>
            <person name="Gutierrez R."/>
            <person name="Montecino M."/>
            <person name="Allende M."/>
            <person name="Maass A."/>
            <person name="Cambiazo V."/>
        </authorList>
    </citation>
    <scope>NUCLEOTIDE SEQUENCE</scope>
    <source>
        <strain evidence="2">ISL-25</strain>
    </source>
</reference>
<evidence type="ECO:0000313" key="3">
    <source>
        <dbReference type="Proteomes" id="UP000692896"/>
    </source>
</evidence>
<accession>A0A944DGF1</accession>
<feature type="signal peptide" evidence="1">
    <location>
        <begin position="1"/>
        <end position="18"/>
    </location>
</feature>
<comment type="caution">
    <text evidence="2">The sequence shown here is derived from an EMBL/GenBank/DDBJ whole genome shotgun (WGS) entry which is preliminary data.</text>
</comment>
<dbReference type="AlphaFoldDB" id="A0A944DGF1"/>
<feature type="chain" id="PRO_5037958358" description="Porin" evidence="1">
    <location>
        <begin position="19"/>
        <end position="442"/>
    </location>
</feature>
<keyword evidence="1" id="KW-0732">Signal</keyword>
<dbReference type="InterPro" id="IPR010727">
    <property type="entry name" value="DUF1302"/>
</dbReference>
<organism evidence="2 3">
    <name type="scientific">Pseudomonas fluorescens</name>
    <dbReference type="NCBI Taxonomy" id="294"/>
    <lineage>
        <taxon>Bacteria</taxon>
        <taxon>Pseudomonadati</taxon>
        <taxon>Pseudomonadota</taxon>
        <taxon>Gammaproteobacteria</taxon>
        <taxon>Pseudomonadales</taxon>
        <taxon>Pseudomonadaceae</taxon>
        <taxon>Pseudomonas</taxon>
    </lineage>
</organism>
<evidence type="ECO:0000256" key="1">
    <source>
        <dbReference type="SAM" id="SignalP"/>
    </source>
</evidence>
<dbReference type="Pfam" id="PF06980">
    <property type="entry name" value="DUF1302"/>
    <property type="match status" value="1"/>
</dbReference>
<dbReference type="Proteomes" id="UP000692896">
    <property type="component" value="Unassembled WGS sequence"/>
</dbReference>
<proteinExistence type="predicted"/>
<sequence length="442" mass="50658">MFKLLIFSASVLPMLVLAGEFNSDSRVSYQTAENIAEGKLSKSETRFYNALSYETESEARLFLSTRLRWNMSGQLEPGEPDQTALSPISDGRKIYDNYPFQFDLRELYYRQALGQEGTLTLGKQQVVWGQADGVTVLDIVNPMNYREFILEDPEEARIPTWMANIVVPVGPFDMQVLWIPDQTYTDFPNYNEGEFAIRSRRLIPAAPAGLSVPVQRQRAERPDRPIKDSDVGIALTSSIDSWDFSLNYMYHYNDAPFFETQMVMTGTGPVINVRERYERTHTFGGSASTSIGDYVLRGELAHATQRSVIDYDPRSKDGRFQTNDTSYVLGLDYYGVTDSVFSAQFYQSILGETTDDLPRKKVDNIMTFLYRKDLRHQRDSFEARWLTNNNDGDGLFRLQYTSKLTENIKGTVGLDVFYGDRNGLFGQFENNDRIQVKLDFYF</sequence>
<evidence type="ECO:0000313" key="2">
    <source>
        <dbReference type="EMBL" id="MBT2327929.1"/>
    </source>
</evidence>